<protein>
    <recommendedName>
        <fullName evidence="4">5-formyltetrahydrofolate cyclo-ligase</fullName>
        <ecNumber evidence="4">6.3.3.2</ecNumber>
    </recommendedName>
</protein>
<dbReference type="NCBIfam" id="TIGR02727">
    <property type="entry name" value="MTHFS_bact"/>
    <property type="match status" value="1"/>
</dbReference>
<dbReference type="Gene3D" id="3.40.50.10420">
    <property type="entry name" value="NagB/RpiA/CoA transferase-like"/>
    <property type="match status" value="1"/>
</dbReference>
<dbReference type="EC" id="6.3.3.2" evidence="4"/>
<reference evidence="6" key="2">
    <citation type="submission" date="2019-01" db="EMBL/GenBank/DDBJ databases">
        <title>Sinorhodobacter populi sp. nov. isolated from the symptomatic bark tissue of Populus euramericana canker.</title>
        <authorList>
            <person name="Li Y."/>
        </authorList>
    </citation>
    <scope>NUCLEOTIDE SEQUENCE [LARGE SCALE GENOMIC DNA]</scope>
    <source>
        <strain evidence="6">CGMCC 1.12963</strain>
    </source>
</reference>
<dbReference type="Proteomes" id="UP000288071">
    <property type="component" value="Unassembled WGS sequence"/>
</dbReference>
<dbReference type="RefSeq" id="WP_128156988.1">
    <property type="nucleotide sequence ID" value="NZ_JBHSOM010000004.1"/>
</dbReference>
<dbReference type="PANTHER" id="PTHR23407">
    <property type="entry name" value="ATPASE INHIBITOR/5-FORMYLTETRAHYDROFOLATE CYCLO-LIGASE"/>
    <property type="match status" value="1"/>
</dbReference>
<proteinExistence type="inferred from homology"/>
<keyword evidence="3 4" id="KW-0067">ATP-binding</keyword>
<evidence type="ECO:0000256" key="2">
    <source>
        <dbReference type="ARBA" id="ARBA00022741"/>
    </source>
</evidence>
<comment type="caution">
    <text evidence="5">The sequence shown here is derived from an EMBL/GenBank/DDBJ whole genome shotgun (WGS) entry which is preliminary data.</text>
</comment>
<evidence type="ECO:0000313" key="5">
    <source>
        <dbReference type="EMBL" id="RWR50795.1"/>
    </source>
</evidence>
<comment type="catalytic activity">
    <reaction evidence="4">
        <text>(6S)-5-formyl-5,6,7,8-tetrahydrofolate + ATP = (6R)-5,10-methenyltetrahydrofolate + ADP + phosphate</text>
        <dbReference type="Rhea" id="RHEA:10488"/>
        <dbReference type="ChEBI" id="CHEBI:30616"/>
        <dbReference type="ChEBI" id="CHEBI:43474"/>
        <dbReference type="ChEBI" id="CHEBI:57455"/>
        <dbReference type="ChEBI" id="CHEBI:57457"/>
        <dbReference type="ChEBI" id="CHEBI:456216"/>
        <dbReference type="EC" id="6.3.3.2"/>
    </reaction>
</comment>
<organism evidence="5 6">
    <name type="scientific">Paenirhodobacter huangdaonensis</name>
    <dbReference type="NCBI Taxonomy" id="2501515"/>
    <lineage>
        <taxon>Bacteria</taxon>
        <taxon>Pseudomonadati</taxon>
        <taxon>Pseudomonadota</taxon>
        <taxon>Alphaproteobacteria</taxon>
        <taxon>Rhodobacterales</taxon>
        <taxon>Rhodobacter group</taxon>
        <taxon>Paenirhodobacter</taxon>
    </lineage>
</organism>
<name>A0A3S3N9F4_9RHOB</name>
<evidence type="ECO:0000313" key="6">
    <source>
        <dbReference type="Proteomes" id="UP000288071"/>
    </source>
</evidence>
<dbReference type="InterPro" id="IPR037171">
    <property type="entry name" value="NagB/RpiA_transferase-like"/>
</dbReference>
<dbReference type="InterPro" id="IPR002698">
    <property type="entry name" value="FTHF_cligase"/>
</dbReference>
<dbReference type="PANTHER" id="PTHR23407:SF1">
    <property type="entry name" value="5-FORMYLTETRAHYDROFOLATE CYCLO-LIGASE"/>
    <property type="match status" value="1"/>
</dbReference>
<evidence type="ECO:0000256" key="3">
    <source>
        <dbReference type="ARBA" id="ARBA00022840"/>
    </source>
</evidence>
<evidence type="ECO:0000256" key="1">
    <source>
        <dbReference type="ARBA" id="ARBA00010638"/>
    </source>
</evidence>
<gene>
    <name evidence="5" type="ORF">EOW66_14295</name>
</gene>
<dbReference type="Pfam" id="PF01812">
    <property type="entry name" value="5-FTHF_cyc-lig"/>
    <property type="match status" value="1"/>
</dbReference>
<accession>A0A3S3N9F4</accession>
<dbReference type="GO" id="GO:0046872">
    <property type="term" value="F:metal ion binding"/>
    <property type="evidence" value="ECO:0007669"/>
    <property type="project" value="UniProtKB-KW"/>
</dbReference>
<dbReference type="GO" id="GO:0009396">
    <property type="term" value="P:folic acid-containing compound biosynthetic process"/>
    <property type="evidence" value="ECO:0007669"/>
    <property type="project" value="TreeGrafter"/>
</dbReference>
<dbReference type="AlphaFoldDB" id="A0A3S3N9F4"/>
<comment type="similarity">
    <text evidence="1 4">Belongs to the 5-formyltetrahydrofolate cyclo-ligase family.</text>
</comment>
<sequence length="186" mass="19704">MTELAELKAFARKAAFAARREAFAHGPGNACARLSEALEPFAGAPLAGYMPIRTEIDPRPAMAAHFGPVAVPVIEGAGLPLHFHRWTPGCAMVEGAFGAHVPAVAEEVTPRVLIVPLLAFDRRGFRLGYGGGFYDRTLARLRAAGPVTAIGFAFAAQEVEEVPTEPTDAALDLIVTETETIMPDPA</sequence>
<keyword evidence="2 4" id="KW-0547">Nucleotide-binding</keyword>
<keyword evidence="6" id="KW-1185">Reference proteome</keyword>
<keyword evidence="4" id="KW-0460">Magnesium</keyword>
<evidence type="ECO:0000256" key="4">
    <source>
        <dbReference type="RuleBase" id="RU361279"/>
    </source>
</evidence>
<dbReference type="InterPro" id="IPR024185">
    <property type="entry name" value="FTHF_cligase-like_sf"/>
</dbReference>
<reference evidence="5 6" key="1">
    <citation type="submission" date="2019-01" db="EMBL/GenBank/DDBJ databases">
        <title>Sinorhodobacter populi sp. nov. isolated from the symptomatic bark tissue of Populus euramericana canker.</title>
        <authorList>
            <person name="Xu G."/>
        </authorList>
    </citation>
    <scope>NUCLEOTIDE SEQUENCE [LARGE SCALE GENOMIC DNA]</scope>
    <source>
        <strain evidence="5 6">CGMCC 1.12963</strain>
    </source>
</reference>
<dbReference type="GO" id="GO:0035999">
    <property type="term" value="P:tetrahydrofolate interconversion"/>
    <property type="evidence" value="ECO:0007669"/>
    <property type="project" value="TreeGrafter"/>
</dbReference>
<dbReference type="GO" id="GO:0030272">
    <property type="term" value="F:5-formyltetrahydrofolate cyclo-ligase activity"/>
    <property type="evidence" value="ECO:0007669"/>
    <property type="project" value="UniProtKB-EC"/>
</dbReference>
<comment type="cofactor">
    <cofactor evidence="4">
        <name>Mg(2+)</name>
        <dbReference type="ChEBI" id="CHEBI:18420"/>
    </cofactor>
</comment>
<dbReference type="GO" id="GO:0005524">
    <property type="term" value="F:ATP binding"/>
    <property type="evidence" value="ECO:0007669"/>
    <property type="project" value="UniProtKB-KW"/>
</dbReference>
<dbReference type="SUPFAM" id="SSF100950">
    <property type="entry name" value="NagB/RpiA/CoA transferase-like"/>
    <property type="match status" value="1"/>
</dbReference>
<dbReference type="EMBL" id="SAVA01000008">
    <property type="protein sequence ID" value="RWR50795.1"/>
    <property type="molecule type" value="Genomic_DNA"/>
</dbReference>
<keyword evidence="5" id="KW-0436">Ligase</keyword>
<keyword evidence="4" id="KW-0479">Metal-binding</keyword>